<keyword evidence="2" id="KW-1134">Transmembrane beta strand</keyword>
<proteinExistence type="inferred from homology"/>
<dbReference type="Gene3D" id="2.20.200.10">
    <property type="entry name" value="Outer membrane efflux proteins (OEP)"/>
    <property type="match status" value="1"/>
</dbReference>
<dbReference type="InterPro" id="IPR003423">
    <property type="entry name" value="OMP_efflux"/>
</dbReference>
<dbReference type="NCBIfam" id="TIGR01845">
    <property type="entry name" value="outer_NodT"/>
    <property type="match status" value="1"/>
</dbReference>
<dbReference type="SUPFAM" id="SSF56954">
    <property type="entry name" value="Outer membrane efflux proteins (OEP)"/>
    <property type="match status" value="1"/>
</dbReference>
<comment type="caution">
    <text evidence="3">The sequence shown here is derived from an EMBL/GenBank/DDBJ whole genome shotgun (WGS) entry which is preliminary data.</text>
</comment>
<evidence type="ECO:0000256" key="2">
    <source>
        <dbReference type="RuleBase" id="RU362097"/>
    </source>
</evidence>
<dbReference type="RefSeq" id="WP_101573313.1">
    <property type="nucleotide sequence ID" value="NZ_JACOOK010000005.1"/>
</dbReference>
<accession>A0ABR7CNV1</accession>
<keyword evidence="2" id="KW-0472">Membrane</keyword>
<comment type="similarity">
    <text evidence="1 2">Belongs to the outer membrane factor (OMF) (TC 1.B.17) family.</text>
</comment>
<protein>
    <submittedName>
        <fullName evidence="3">Efflux transporter outer membrane subunit</fullName>
    </submittedName>
</protein>
<dbReference type="Pfam" id="PF02321">
    <property type="entry name" value="OEP"/>
    <property type="match status" value="2"/>
</dbReference>
<name>A0ABR7CNV1_9BACT</name>
<keyword evidence="4" id="KW-1185">Reference proteome</keyword>
<evidence type="ECO:0000313" key="3">
    <source>
        <dbReference type="EMBL" id="MBC5617315.1"/>
    </source>
</evidence>
<comment type="subcellular location">
    <subcellularLocation>
        <location evidence="2">Cell membrane</location>
        <topology evidence="2">Lipid-anchor</topology>
    </subcellularLocation>
</comment>
<evidence type="ECO:0000256" key="1">
    <source>
        <dbReference type="ARBA" id="ARBA00007613"/>
    </source>
</evidence>
<dbReference type="PANTHER" id="PTHR30203">
    <property type="entry name" value="OUTER MEMBRANE CATION EFFLUX PROTEIN"/>
    <property type="match status" value="1"/>
</dbReference>
<organism evidence="3 4">
    <name type="scientific">Alistipes hominis</name>
    <dbReference type="NCBI Taxonomy" id="2763015"/>
    <lineage>
        <taxon>Bacteria</taxon>
        <taxon>Pseudomonadati</taxon>
        <taxon>Bacteroidota</taxon>
        <taxon>Bacteroidia</taxon>
        <taxon>Bacteroidales</taxon>
        <taxon>Rikenellaceae</taxon>
        <taxon>Alistipes</taxon>
    </lineage>
</organism>
<dbReference type="Gene3D" id="1.20.1600.10">
    <property type="entry name" value="Outer membrane efflux proteins (OEP)"/>
    <property type="match status" value="1"/>
</dbReference>
<gene>
    <name evidence="3" type="ORF">H8S08_09860</name>
</gene>
<keyword evidence="2" id="KW-0812">Transmembrane</keyword>
<dbReference type="EMBL" id="JACOOK010000005">
    <property type="protein sequence ID" value="MBC5617315.1"/>
    <property type="molecule type" value="Genomic_DNA"/>
</dbReference>
<dbReference type="Proteomes" id="UP000636891">
    <property type="component" value="Unassembled WGS sequence"/>
</dbReference>
<dbReference type="InterPro" id="IPR010131">
    <property type="entry name" value="MdtP/NodT-like"/>
</dbReference>
<evidence type="ECO:0000313" key="4">
    <source>
        <dbReference type="Proteomes" id="UP000636891"/>
    </source>
</evidence>
<reference evidence="3 4" key="1">
    <citation type="submission" date="2020-08" db="EMBL/GenBank/DDBJ databases">
        <title>Genome public.</title>
        <authorList>
            <person name="Liu C."/>
            <person name="Sun Q."/>
        </authorList>
    </citation>
    <scope>NUCLEOTIDE SEQUENCE [LARGE SCALE GENOMIC DNA]</scope>
    <source>
        <strain evidence="3 4">New-7</strain>
    </source>
</reference>
<keyword evidence="2" id="KW-0449">Lipoprotein</keyword>
<sequence length="477" mass="52804">MMRFDMNKRYFIRIFPLIVLFAGSCTVGPKFKAPVVETPPRYMGAAGTAATDLYWWQLFDDTTLTRLIATAIENNRNVEIAFSRVEQARLTLKETRAGLWPSVSYGVTGQYGTESFIGLKSDKPVETYIIKPSISWELDLFGKIRRMSEADRAQLLATDRAAQGVLVSLVAEVASTYFSYLQYEYAGKTARQTSISREATYALQQQSYAIGSIDELQLRQGEAAYATAAAANAQYERASEQALHALSLLLGQNPSQVVGKHTPLVDLRIPAEVPAGLPSDLLARRPDMVEAYYQVMAANAQIGVAQAMRFPSIALTGNGGVFSEEFKKLFDHNAWMWSAAGGITGPVFNFGANKRRVQIMREKHREAIMNYEQCFLQALREVEDALTAVRTYRTQLESMLTLVTAAEKADRLSQQQYAAGQISYLDVLETQRTLFDAQSDYAETLSATMSSYATLYKALGGGIMSPEESAEKSAATQ</sequence>
<dbReference type="PROSITE" id="PS51257">
    <property type="entry name" value="PROKAR_LIPOPROTEIN"/>
    <property type="match status" value="1"/>
</dbReference>
<keyword evidence="2" id="KW-0564">Palmitate</keyword>